<gene>
    <name evidence="3" type="ORF">H9K75_09050</name>
</gene>
<proteinExistence type="predicted"/>
<dbReference type="CDD" id="cd07344">
    <property type="entry name" value="M48_yhfN_like"/>
    <property type="match status" value="1"/>
</dbReference>
<reference evidence="3 4" key="1">
    <citation type="submission" date="2020-08" db="EMBL/GenBank/DDBJ databases">
        <title>Genome sequence of Diaphorobacter aerolatus KACC 16536T.</title>
        <authorList>
            <person name="Hyun D.-W."/>
            <person name="Bae J.-W."/>
        </authorList>
    </citation>
    <scope>NUCLEOTIDE SEQUENCE [LARGE SCALE GENOMIC DNA]</scope>
    <source>
        <strain evidence="3 4">KACC 16536</strain>
    </source>
</reference>
<dbReference type="Pfam" id="PF01863">
    <property type="entry name" value="YgjP-like"/>
    <property type="match status" value="1"/>
</dbReference>
<evidence type="ECO:0000313" key="4">
    <source>
        <dbReference type="Proteomes" id="UP000516028"/>
    </source>
</evidence>
<dbReference type="Gene3D" id="3.30.2010.10">
    <property type="entry name" value="Metalloproteases ('zincins'), catalytic domain"/>
    <property type="match status" value="1"/>
</dbReference>
<dbReference type="KEGG" id="daer:H9K75_09050"/>
<accession>A0A7H0GNW1</accession>
<dbReference type="InterPro" id="IPR053136">
    <property type="entry name" value="UTP_pyrophosphatase-like"/>
</dbReference>
<sequence length="338" mass="37886">MALELFGISGDAKPATVRQETPSPVVAPRRSSDGRSRRLKPASDESQDLWAEFAPALRETEPAPATSGDHREPAPAEPLDRVLQPASFSHPRANREVLLGHARVAYALQRVRRRSIGFVVDADGLSVRAPSWVTLSAIDEALKEKSGWILRKLGDAQLRQQKREDARIEWKNGAVFPFLGEPLRIVLDAEHRFAGRGGALLDSALPGEPRELHIALPHAADASKVRDAVQAWLLRQARAHFVARLDHFAPQLGVRWTRLRLSSAQTRWGSARSDGSICLNWRLLHFRPSVIDYVVVHELSHLRVMDHSPRFWDTVGSVMPEYKALRRSLKEQATPSWE</sequence>
<protein>
    <submittedName>
        <fullName evidence="3">M48 family metallopeptidase</fullName>
    </submittedName>
</protein>
<dbReference type="InterPro" id="IPR002725">
    <property type="entry name" value="YgjP-like_metallopeptidase"/>
</dbReference>
<dbReference type="Proteomes" id="UP000516028">
    <property type="component" value="Chromosome"/>
</dbReference>
<dbReference type="AlphaFoldDB" id="A0A7H0GNW1"/>
<feature type="domain" description="YgjP-like metallopeptidase" evidence="2">
    <location>
        <begin position="115"/>
        <end position="331"/>
    </location>
</feature>
<organism evidence="3 4">
    <name type="scientific">Diaphorobacter aerolatus</name>
    <dbReference type="NCBI Taxonomy" id="1288495"/>
    <lineage>
        <taxon>Bacteria</taxon>
        <taxon>Pseudomonadati</taxon>
        <taxon>Pseudomonadota</taxon>
        <taxon>Betaproteobacteria</taxon>
        <taxon>Burkholderiales</taxon>
        <taxon>Comamonadaceae</taxon>
        <taxon>Diaphorobacter</taxon>
    </lineage>
</organism>
<evidence type="ECO:0000313" key="3">
    <source>
        <dbReference type="EMBL" id="QNP49977.1"/>
    </source>
</evidence>
<dbReference type="EMBL" id="CP060783">
    <property type="protein sequence ID" value="QNP49977.1"/>
    <property type="molecule type" value="Genomic_DNA"/>
</dbReference>
<feature type="region of interest" description="Disordered" evidence="1">
    <location>
        <begin position="1"/>
        <end position="76"/>
    </location>
</feature>
<keyword evidence="4" id="KW-1185">Reference proteome</keyword>
<evidence type="ECO:0000256" key="1">
    <source>
        <dbReference type="SAM" id="MobiDB-lite"/>
    </source>
</evidence>
<evidence type="ECO:0000259" key="2">
    <source>
        <dbReference type="Pfam" id="PF01863"/>
    </source>
</evidence>
<dbReference type="PANTHER" id="PTHR30399:SF1">
    <property type="entry name" value="UTP PYROPHOSPHATASE"/>
    <property type="match status" value="1"/>
</dbReference>
<name>A0A7H0GNW1_9BURK</name>
<dbReference type="PANTHER" id="PTHR30399">
    <property type="entry name" value="UNCHARACTERIZED PROTEIN YGJP"/>
    <property type="match status" value="1"/>
</dbReference>
<dbReference type="RefSeq" id="WP_187725517.1">
    <property type="nucleotide sequence ID" value="NZ_CP060783.1"/>
</dbReference>